<evidence type="ECO:0000256" key="1">
    <source>
        <dbReference type="SAM" id="Phobius"/>
    </source>
</evidence>
<keyword evidence="1" id="KW-0472">Membrane</keyword>
<feature type="transmembrane region" description="Helical" evidence="1">
    <location>
        <begin position="61"/>
        <end position="91"/>
    </location>
</feature>
<gene>
    <name evidence="2" type="ORF">FYJ80_05475</name>
</gene>
<evidence type="ECO:0000313" key="2">
    <source>
        <dbReference type="EMBL" id="MSU06228.1"/>
    </source>
</evidence>
<evidence type="ECO:0008006" key="4">
    <source>
        <dbReference type="Google" id="ProtNLM"/>
    </source>
</evidence>
<name>A0A7X2PD47_9SPIO</name>
<reference evidence="2 3" key="1">
    <citation type="submission" date="2019-08" db="EMBL/GenBank/DDBJ databases">
        <title>In-depth cultivation of the pig gut microbiome towards novel bacterial diversity and tailored functional studies.</title>
        <authorList>
            <person name="Wylensek D."/>
            <person name="Hitch T.C.A."/>
            <person name="Clavel T."/>
        </authorList>
    </citation>
    <scope>NUCLEOTIDE SEQUENCE [LARGE SCALE GENOMIC DNA]</scope>
    <source>
        <strain evidence="2 3">NM-380-WT-3C1</strain>
    </source>
</reference>
<keyword evidence="3" id="KW-1185">Reference proteome</keyword>
<keyword evidence="1" id="KW-1133">Transmembrane helix</keyword>
<comment type="caution">
    <text evidence="2">The sequence shown here is derived from an EMBL/GenBank/DDBJ whole genome shotgun (WGS) entry which is preliminary data.</text>
</comment>
<feature type="transmembrane region" description="Helical" evidence="1">
    <location>
        <begin position="20"/>
        <end position="49"/>
    </location>
</feature>
<dbReference type="Proteomes" id="UP000460549">
    <property type="component" value="Unassembled WGS sequence"/>
</dbReference>
<keyword evidence="1" id="KW-0812">Transmembrane</keyword>
<dbReference type="EMBL" id="VUNN01000008">
    <property type="protein sequence ID" value="MSU06228.1"/>
    <property type="molecule type" value="Genomic_DNA"/>
</dbReference>
<protein>
    <recommendedName>
        <fullName evidence="4">DUF4190 domain-containing protein</fullName>
    </recommendedName>
</protein>
<proteinExistence type="predicted"/>
<accession>A0A7X2PD47</accession>
<dbReference type="RefSeq" id="WP_154425198.1">
    <property type="nucleotide sequence ID" value="NZ_JAQYGB010000009.1"/>
</dbReference>
<evidence type="ECO:0000313" key="3">
    <source>
        <dbReference type="Proteomes" id="UP000460549"/>
    </source>
</evidence>
<sequence length="92" mass="10325">MAEYYSNEPDNRRKGDEGTLPLILGILSIVFAFTFSRLVGFILGIIAIVKGNQYRHIDNDAKVGFICGIVGLCISSIALMFIFFIFSIFIWL</sequence>
<organism evidence="2 3">
    <name type="scientific">Bullifex porci</name>
    <dbReference type="NCBI Taxonomy" id="2606638"/>
    <lineage>
        <taxon>Bacteria</taxon>
        <taxon>Pseudomonadati</taxon>
        <taxon>Spirochaetota</taxon>
        <taxon>Spirochaetia</taxon>
        <taxon>Spirochaetales</taxon>
        <taxon>Spirochaetaceae</taxon>
        <taxon>Bullifex</taxon>
    </lineage>
</organism>
<dbReference type="AlphaFoldDB" id="A0A7X2PD47"/>